<keyword evidence="3 6" id="KW-0812">Transmembrane</keyword>
<evidence type="ECO:0000256" key="2">
    <source>
        <dbReference type="ARBA" id="ARBA00022475"/>
    </source>
</evidence>
<dbReference type="EMBL" id="QPIG01000005">
    <property type="protein sequence ID" value="RCU56683.1"/>
    <property type="molecule type" value="Genomic_DNA"/>
</dbReference>
<dbReference type="GO" id="GO:0005886">
    <property type="term" value="C:plasma membrane"/>
    <property type="evidence" value="ECO:0007669"/>
    <property type="project" value="UniProtKB-SubCell"/>
</dbReference>
<feature type="transmembrane region" description="Helical" evidence="6">
    <location>
        <begin position="114"/>
        <end position="139"/>
    </location>
</feature>
<comment type="caution">
    <text evidence="7">The sequence shown here is derived from an EMBL/GenBank/DDBJ whole genome shotgun (WGS) entry which is preliminary data.</text>
</comment>
<gene>
    <name evidence="7" type="ORF">DU428_12395</name>
</gene>
<evidence type="ECO:0000256" key="6">
    <source>
        <dbReference type="SAM" id="Phobius"/>
    </source>
</evidence>
<feature type="transmembrane region" description="Helical" evidence="6">
    <location>
        <begin position="69"/>
        <end position="88"/>
    </location>
</feature>
<evidence type="ECO:0000256" key="5">
    <source>
        <dbReference type="ARBA" id="ARBA00023136"/>
    </source>
</evidence>
<comment type="subcellular location">
    <subcellularLocation>
        <location evidence="1">Cell membrane</location>
        <topology evidence="1">Multi-pass membrane protein</topology>
    </subcellularLocation>
</comment>
<dbReference type="PANTHER" id="PTHR30086">
    <property type="entry name" value="ARGININE EXPORTER PROTEIN ARGO"/>
    <property type="match status" value="1"/>
</dbReference>
<keyword evidence="5 6" id="KW-0472">Membrane</keyword>
<accession>A0A368P2N5</accession>
<dbReference type="PANTHER" id="PTHR30086:SF20">
    <property type="entry name" value="ARGININE EXPORTER PROTEIN ARGO-RELATED"/>
    <property type="match status" value="1"/>
</dbReference>
<reference evidence="7 8" key="1">
    <citation type="submission" date="2018-07" db="EMBL/GenBank/DDBJ databases">
        <title>Oceanihabitans testaceum sp. nov., isolated from marine sediment.</title>
        <authorList>
            <person name="Li C.-M."/>
        </authorList>
    </citation>
    <scope>NUCLEOTIDE SEQUENCE [LARGE SCALE GENOMIC DNA]</scope>
    <source>
        <strain evidence="7 8">S9-10</strain>
    </source>
</reference>
<dbReference type="AlphaFoldDB" id="A0A368P2N5"/>
<name>A0A368P2N5_9FLAO</name>
<protein>
    <submittedName>
        <fullName evidence="7">LysE family translocator</fullName>
    </submittedName>
</protein>
<dbReference type="PIRSF" id="PIRSF006324">
    <property type="entry name" value="LeuE"/>
    <property type="match status" value="1"/>
</dbReference>
<feature type="transmembrane region" description="Helical" evidence="6">
    <location>
        <begin position="40"/>
        <end position="63"/>
    </location>
</feature>
<evidence type="ECO:0000256" key="1">
    <source>
        <dbReference type="ARBA" id="ARBA00004651"/>
    </source>
</evidence>
<dbReference type="Pfam" id="PF01810">
    <property type="entry name" value="LysE"/>
    <property type="match status" value="1"/>
</dbReference>
<keyword evidence="8" id="KW-1185">Reference proteome</keyword>
<dbReference type="GO" id="GO:0015171">
    <property type="term" value="F:amino acid transmembrane transporter activity"/>
    <property type="evidence" value="ECO:0007669"/>
    <property type="project" value="TreeGrafter"/>
</dbReference>
<evidence type="ECO:0000313" key="7">
    <source>
        <dbReference type="EMBL" id="RCU56683.1"/>
    </source>
</evidence>
<organism evidence="7 8">
    <name type="scientific">Oceanihabitans sediminis</name>
    <dbReference type="NCBI Taxonomy" id="1812012"/>
    <lineage>
        <taxon>Bacteria</taxon>
        <taxon>Pseudomonadati</taxon>
        <taxon>Bacteroidota</taxon>
        <taxon>Flavobacteriia</taxon>
        <taxon>Flavobacteriales</taxon>
        <taxon>Flavobacteriaceae</taxon>
        <taxon>Oceanihabitans</taxon>
    </lineage>
</organism>
<proteinExistence type="predicted"/>
<dbReference type="RefSeq" id="WP_113966640.1">
    <property type="nucleotide sequence ID" value="NZ_QPIG01000005.1"/>
</dbReference>
<feature type="transmembrane region" description="Helical" evidence="6">
    <location>
        <begin position="6"/>
        <end position="28"/>
    </location>
</feature>
<feature type="transmembrane region" description="Helical" evidence="6">
    <location>
        <begin position="151"/>
        <end position="176"/>
    </location>
</feature>
<evidence type="ECO:0000256" key="3">
    <source>
        <dbReference type="ARBA" id="ARBA00022692"/>
    </source>
</evidence>
<dbReference type="Proteomes" id="UP000252249">
    <property type="component" value="Unassembled WGS sequence"/>
</dbReference>
<keyword evidence="2" id="KW-1003">Cell membrane</keyword>
<sequence length="207" mass="22647">MGIENYLAFLITATLFVMTPGIDTMFVLNKSIGQGRKSGVYATLGINAGVLTHALIGALGLSVLIAKSAIAFTLIKYIGAVYLIYLGFIKLKTKKDLLANVSIDNKKPKAKNDFWTGFLTNTLNPKVALFFLAFFPQFINPEEIQNPVPFVLLGLTFAIIGIVWYISLTILASMFYERIINNPNIGSRLNKCSGVVFILMGLKIGST</sequence>
<dbReference type="InterPro" id="IPR001123">
    <property type="entry name" value="LeuE-type"/>
</dbReference>
<keyword evidence="4 6" id="KW-1133">Transmembrane helix</keyword>
<dbReference type="OrthoDB" id="9784202at2"/>
<evidence type="ECO:0000256" key="4">
    <source>
        <dbReference type="ARBA" id="ARBA00022989"/>
    </source>
</evidence>
<evidence type="ECO:0000313" key="8">
    <source>
        <dbReference type="Proteomes" id="UP000252249"/>
    </source>
</evidence>